<dbReference type="PROSITE" id="PS51257">
    <property type="entry name" value="PROKAR_LIPOPROTEIN"/>
    <property type="match status" value="1"/>
</dbReference>
<dbReference type="InterPro" id="IPR005950">
    <property type="entry name" value="ModA"/>
</dbReference>
<evidence type="ECO:0000313" key="4">
    <source>
        <dbReference type="EMBL" id="MDG3006692.1"/>
    </source>
</evidence>
<dbReference type="RefSeq" id="WP_277862985.1">
    <property type="nucleotide sequence ID" value="NZ_JARRAG010000002.1"/>
</dbReference>
<dbReference type="PIRSF" id="PIRSF004846">
    <property type="entry name" value="ModA"/>
    <property type="match status" value="1"/>
</dbReference>
<reference evidence="4 5" key="1">
    <citation type="submission" date="2023-03" db="EMBL/GenBank/DDBJ databases">
        <title>Paludisphaera mucosa sp. nov. a novel planctomycete from northern fen.</title>
        <authorList>
            <person name="Ivanova A."/>
        </authorList>
    </citation>
    <scope>NUCLEOTIDE SEQUENCE [LARGE SCALE GENOMIC DNA]</scope>
    <source>
        <strain evidence="4 5">Pla2</strain>
    </source>
</reference>
<dbReference type="EMBL" id="JARRAG010000002">
    <property type="protein sequence ID" value="MDG3006692.1"/>
    <property type="molecule type" value="Genomic_DNA"/>
</dbReference>
<sequence>MSPGSHRTGLRIVPLIAFLIVGIGCSGTRPGPAAVEPLRIAAAADLQKALPRLLETYGDRDGPVAPPTFGASGDLAEQIRGGAPFDVFLSADVLLPKALEGEEHVENGSVDFYARGALVLLVHASAAAEVGSLADLAKPVVRKIAIANPQVAPYGKAAREALEKAGLWDALGPKIVPAGSVSQALLHVEEGNADAALVSRSLAAGAASKQIEIDPALYSPRIQALGVVARSRQKARAHRFVDFLLGPEAQRVLGEHGFTPPKS</sequence>
<comment type="caution">
    <text evidence="4">The sequence shown here is derived from an EMBL/GenBank/DDBJ whole genome shotgun (WGS) entry which is preliminary data.</text>
</comment>
<dbReference type="Gene3D" id="3.40.190.10">
    <property type="entry name" value="Periplasmic binding protein-like II"/>
    <property type="match status" value="2"/>
</dbReference>
<proteinExistence type="inferred from homology"/>
<dbReference type="InterPro" id="IPR050682">
    <property type="entry name" value="ModA/WtpA"/>
</dbReference>
<organism evidence="4 5">
    <name type="scientific">Paludisphaera mucosa</name>
    <dbReference type="NCBI Taxonomy" id="3030827"/>
    <lineage>
        <taxon>Bacteria</taxon>
        <taxon>Pseudomonadati</taxon>
        <taxon>Planctomycetota</taxon>
        <taxon>Planctomycetia</taxon>
        <taxon>Isosphaerales</taxon>
        <taxon>Isosphaeraceae</taxon>
        <taxon>Paludisphaera</taxon>
    </lineage>
</organism>
<dbReference type="Pfam" id="PF13531">
    <property type="entry name" value="SBP_bac_11"/>
    <property type="match status" value="1"/>
</dbReference>
<dbReference type="PANTHER" id="PTHR30632:SF14">
    <property type="entry name" value="TUNGSTATE_MOLYBDATE_CHROMATE-BINDING PROTEIN MODA"/>
    <property type="match status" value="1"/>
</dbReference>
<accession>A0ABT6FGM2</accession>
<dbReference type="SUPFAM" id="SSF53850">
    <property type="entry name" value="Periplasmic binding protein-like II"/>
    <property type="match status" value="1"/>
</dbReference>
<evidence type="ECO:0000256" key="1">
    <source>
        <dbReference type="ARBA" id="ARBA00009175"/>
    </source>
</evidence>
<name>A0ABT6FGM2_9BACT</name>
<keyword evidence="5" id="KW-1185">Reference proteome</keyword>
<evidence type="ECO:0000256" key="2">
    <source>
        <dbReference type="ARBA" id="ARBA00022723"/>
    </source>
</evidence>
<dbReference type="NCBIfam" id="TIGR01256">
    <property type="entry name" value="modA"/>
    <property type="match status" value="1"/>
</dbReference>
<protein>
    <submittedName>
        <fullName evidence="4">Molybdate ABC transporter substrate-binding protein</fullName>
    </submittedName>
</protein>
<evidence type="ECO:0000256" key="3">
    <source>
        <dbReference type="ARBA" id="ARBA00022729"/>
    </source>
</evidence>
<dbReference type="Proteomes" id="UP001216907">
    <property type="component" value="Unassembled WGS sequence"/>
</dbReference>
<dbReference type="PANTHER" id="PTHR30632">
    <property type="entry name" value="MOLYBDATE-BINDING PERIPLASMIC PROTEIN"/>
    <property type="match status" value="1"/>
</dbReference>
<keyword evidence="3" id="KW-0732">Signal</keyword>
<evidence type="ECO:0000313" key="5">
    <source>
        <dbReference type="Proteomes" id="UP001216907"/>
    </source>
</evidence>
<keyword evidence="2" id="KW-0479">Metal-binding</keyword>
<comment type="similarity">
    <text evidence="1">Belongs to the bacterial solute-binding protein ModA family.</text>
</comment>
<gene>
    <name evidence="4" type="primary">modA</name>
    <name evidence="4" type="ORF">PZE19_23230</name>
</gene>